<evidence type="ECO:0000259" key="1">
    <source>
        <dbReference type="Pfam" id="PF08241"/>
    </source>
</evidence>
<proteinExistence type="predicted"/>
<dbReference type="Pfam" id="PF08241">
    <property type="entry name" value="Methyltransf_11"/>
    <property type="match status" value="1"/>
</dbReference>
<comment type="caution">
    <text evidence="2">The sequence shown here is derived from an EMBL/GenBank/DDBJ whole genome shotgun (WGS) entry which is preliminary data.</text>
</comment>
<dbReference type="GO" id="GO:0008757">
    <property type="term" value="F:S-adenosylmethionine-dependent methyltransferase activity"/>
    <property type="evidence" value="ECO:0007669"/>
    <property type="project" value="InterPro"/>
</dbReference>
<keyword evidence="3" id="KW-1185">Reference proteome</keyword>
<dbReference type="Gene3D" id="3.40.50.150">
    <property type="entry name" value="Vaccinia Virus protein VP39"/>
    <property type="match status" value="1"/>
</dbReference>
<dbReference type="Proteomes" id="UP000225706">
    <property type="component" value="Unassembled WGS sequence"/>
</dbReference>
<protein>
    <recommendedName>
        <fullName evidence="1">Methyltransferase type 11 domain-containing protein</fullName>
    </recommendedName>
</protein>
<dbReference type="OrthoDB" id="3647at2759"/>
<dbReference type="SUPFAM" id="SSF53335">
    <property type="entry name" value="S-adenosyl-L-methionine-dependent methyltransferases"/>
    <property type="match status" value="1"/>
</dbReference>
<feature type="domain" description="Methyltransferase type 11" evidence="1">
    <location>
        <begin position="25"/>
        <end position="119"/>
    </location>
</feature>
<evidence type="ECO:0000313" key="2">
    <source>
        <dbReference type="EMBL" id="PFX28662.1"/>
    </source>
</evidence>
<evidence type="ECO:0000313" key="3">
    <source>
        <dbReference type="Proteomes" id="UP000225706"/>
    </source>
</evidence>
<accession>A0A2B4SJK6</accession>
<dbReference type="InterPro" id="IPR029063">
    <property type="entry name" value="SAM-dependent_MTases_sf"/>
</dbReference>
<sequence>MVEVFDITIQEAMPDKPKCEVRIMEMGVGTGLLGLELKKKGYTNLDALHVSHKMLDEAKKKGVYTKLICSNLTEKRTPGIEDGEYNALILSGVVALVYIKPLAFHEMMRVVSNGGIICFDVLTKDIPDFRPAMIELEKQGLWTLIKEEQVPHYSIEDSALPKSTPVFAFKVNHKE</sequence>
<dbReference type="STRING" id="50429.A0A2B4SJK6"/>
<dbReference type="InterPro" id="IPR013216">
    <property type="entry name" value="Methyltransf_11"/>
</dbReference>
<reference evidence="3" key="1">
    <citation type="journal article" date="2017" name="bioRxiv">
        <title>Comparative analysis of the genomes of Stylophora pistillata and Acropora digitifera provides evidence for extensive differences between species of corals.</title>
        <authorList>
            <person name="Voolstra C.R."/>
            <person name="Li Y."/>
            <person name="Liew Y.J."/>
            <person name="Baumgarten S."/>
            <person name="Zoccola D."/>
            <person name="Flot J.-F."/>
            <person name="Tambutte S."/>
            <person name="Allemand D."/>
            <person name="Aranda M."/>
        </authorList>
    </citation>
    <scope>NUCLEOTIDE SEQUENCE [LARGE SCALE GENOMIC DNA]</scope>
</reference>
<gene>
    <name evidence="2" type="ORF">AWC38_SpisGene6630</name>
</gene>
<name>A0A2B4SJK6_STYPI</name>
<dbReference type="EMBL" id="LSMT01000079">
    <property type="protein sequence ID" value="PFX28662.1"/>
    <property type="molecule type" value="Genomic_DNA"/>
</dbReference>
<organism evidence="2 3">
    <name type="scientific">Stylophora pistillata</name>
    <name type="common">Smooth cauliflower coral</name>
    <dbReference type="NCBI Taxonomy" id="50429"/>
    <lineage>
        <taxon>Eukaryota</taxon>
        <taxon>Metazoa</taxon>
        <taxon>Cnidaria</taxon>
        <taxon>Anthozoa</taxon>
        <taxon>Hexacorallia</taxon>
        <taxon>Scleractinia</taxon>
        <taxon>Astrocoeniina</taxon>
        <taxon>Pocilloporidae</taxon>
        <taxon>Stylophora</taxon>
    </lineage>
</organism>
<dbReference type="AlphaFoldDB" id="A0A2B4SJK6"/>